<dbReference type="PANTHER" id="PTHR48050:SF13">
    <property type="entry name" value="STEROL 3-BETA-GLUCOSYLTRANSFERASE UGT80A2"/>
    <property type="match status" value="1"/>
</dbReference>
<keyword evidence="3" id="KW-1185">Reference proteome</keyword>
<dbReference type="RefSeq" id="WP_238290274.1">
    <property type="nucleotide sequence ID" value="NZ_BPQS01000021.1"/>
</dbReference>
<dbReference type="InterPro" id="IPR002213">
    <property type="entry name" value="UDP_glucos_trans"/>
</dbReference>
<feature type="domain" description="Erythromycin biosynthesis protein CIII-like C-terminal" evidence="1">
    <location>
        <begin position="274"/>
        <end position="400"/>
    </location>
</feature>
<proteinExistence type="predicted"/>
<organism evidence="2 3">
    <name type="scientific">Methylobacterium longum</name>
    <dbReference type="NCBI Taxonomy" id="767694"/>
    <lineage>
        <taxon>Bacteria</taxon>
        <taxon>Pseudomonadati</taxon>
        <taxon>Pseudomonadota</taxon>
        <taxon>Alphaproteobacteria</taxon>
        <taxon>Hyphomicrobiales</taxon>
        <taxon>Methylobacteriaceae</taxon>
        <taxon>Methylobacterium</taxon>
    </lineage>
</organism>
<protein>
    <submittedName>
        <fullName evidence="2">Glycosyltransferase</fullName>
    </submittedName>
</protein>
<reference evidence="3" key="1">
    <citation type="journal article" date="2019" name="Int. J. Syst. Evol. Microbiol.">
        <title>The Global Catalogue of Microorganisms (GCM) 10K type strain sequencing project: providing services to taxonomists for standard genome sequencing and annotation.</title>
        <authorList>
            <consortium name="The Broad Institute Genomics Platform"/>
            <consortium name="The Broad Institute Genome Sequencing Center for Infectious Disease"/>
            <person name="Wu L."/>
            <person name="Ma J."/>
        </authorList>
    </citation>
    <scope>NUCLEOTIDE SEQUENCE [LARGE SCALE GENOMIC DNA]</scope>
    <source>
        <strain evidence="3">CECT 7806</strain>
    </source>
</reference>
<evidence type="ECO:0000259" key="1">
    <source>
        <dbReference type="Pfam" id="PF06722"/>
    </source>
</evidence>
<dbReference type="PANTHER" id="PTHR48050">
    <property type="entry name" value="STEROL 3-BETA-GLUCOSYLTRANSFERASE"/>
    <property type="match status" value="1"/>
</dbReference>
<dbReference type="CDD" id="cd03784">
    <property type="entry name" value="GT1_Gtf-like"/>
    <property type="match status" value="1"/>
</dbReference>
<evidence type="ECO:0000313" key="2">
    <source>
        <dbReference type="EMBL" id="MDN3572590.1"/>
    </source>
</evidence>
<sequence>MRILIAASALTGHVNPLLAIGHRLRARGDDVLFTTAETFQARIEAAGLRFAPCNDGGAAAYLDADLPPGPERWRHEFERRFINGMPGQAAGLRRLIAEHQPDVVIAGSLFLGVLPLLLDIQPRPPIAVLNVSFLFLDRPDHAPVGVGLPPAKDEAERLRYAALKASTDAAFVNPVRAHTDLLLAGLGLPPLPASLPHSIVVLPDLFLQPTVQPFEYDFGTPPPGLRFVGLLPSPHVEMPLPDWWHELDGGKRVVLVTQGTLANGDFGSLVEPALAALADRDDLLVVATTGGRPVNALRGSLPPNARVASFLPFDTLLPKVDLLVTNGGYGSVSQALAAGVPIVSAGRTEDKAEVGARIGWSGVGIDLATDMPTVDLLRTSISRVLDEPDFRRRATEIAEAFGRIDAGHEILRAIDAVVTARRAKRQGGPVPGRPA</sequence>
<comment type="caution">
    <text evidence="2">The sequence shown here is derived from an EMBL/GenBank/DDBJ whole genome shotgun (WGS) entry which is preliminary data.</text>
</comment>
<dbReference type="Gene3D" id="3.40.50.2000">
    <property type="entry name" value="Glycogen Phosphorylase B"/>
    <property type="match status" value="2"/>
</dbReference>
<name>A0ABT8ASM2_9HYPH</name>
<dbReference type="SUPFAM" id="SSF53756">
    <property type="entry name" value="UDP-Glycosyltransferase/glycogen phosphorylase"/>
    <property type="match status" value="1"/>
</dbReference>
<gene>
    <name evidence="2" type="ORF">QWZ18_18405</name>
</gene>
<dbReference type="Pfam" id="PF06722">
    <property type="entry name" value="EryCIII-like_C"/>
    <property type="match status" value="1"/>
</dbReference>
<dbReference type="Proteomes" id="UP001244297">
    <property type="component" value="Unassembled WGS sequence"/>
</dbReference>
<dbReference type="EMBL" id="JAUFPT010000060">
    <property type="protein sequence ID" value="MDN3572590.1"/>
    <property type="molecule type" value="Genomic_DNA"/>
</dbReference>
<accession>A0ABT8ASM2</accession>
<dbReference type="InterPro" id="IPR050426">
    <property type="entry name" value="Glycosyltransferase_28"/>
</dbReference>
<evidence type="ECO:0000313" key="3">
    <source>
        <dbReference type="Proteomes" id="UP001244297"/>
    </source>
</evidence>
<dbReference type="InterPro" id="IPR010610">
    <property type="entry name" value="EryCIII-like_C"/>
</dbReference>